<reference evidence="1 2" key="1">
    <citation type="submission" date="2023-07" db="EMBL/GenBank/DDBJ databases">
        <title>Sequencing the genomes of 1000 actinobacteria strains.</title>
        <authorList>
            <person name="Klenk H.-P."/>
        </authorList>
    </citation>
    <scope>NUCLEOTIDE SEQUENCE [LARGE SCALE GENOMIC DNA]</scope>
    <source>
        <strain evidence="1 2">DSM 19426</strain>
    </source>
</reference>
<evidence type="ECO:0000313" key="1">
    <source>
        <dbReference type="EMBL" id="MDR7361998.1"/>
    </source>
</evidence>
<protein>
    <submittedName>
        <fullName evidence="1">Uncharacterized protein</fullName>
    </submittedName>
</protein>
<name>A0ABU2BTQ3_9ACTN</name>
<sequence length="145" mass="14496">MPAISIATAAPALAVSGQATLQGSAFKVQCMPKQKRVHVLVGPIKNTGSSSTGGPVTTVVSAPAGSGTTMAQPYDKGVQNNWTYAGKSGDSYTFVSRTGALKPNQSTGALGFMLSIPTQSCPTGAYTYVASSPNASATSGSTTSS</sequence>
<keyword evidence="2" id="KW-1185">Reference proteome</keyword>
<organism evidence="1 2">
    <name type="scientific">Nocardioides marmoribigeumensis</name>
    <dbReference type="NCBI Taxonomy" id="433649"/>
    <lineage>
        <taxon>Bacteria</taxon>
        <taxon>Bacillati</taxon>
        <taxon>Actinomycetota</taxon>
        <taxon>Actinomycetes</taxon>
        <taxon>Propionibacteriales</taxon>
        <taxon>Nocardioidaceae</taxon>
        <taxon>Nocardioides</taxon>
    </lineage>
</organism>
<dbReference type="EMBL" id="JAVDYG010000001">
    <property type="protein sequence ID" value="MDR7361998.1"/>
    <property type="molecule type" value="Genomic_DNA"/>
</dbReference>
<dbReference type="Proteomes" id="UP001183648">
    <property type="component" value="Unassembled WGS sequence"/>
</dbReference>
<gene>
    <name evidence="1" type="ORF">J2S63_001551</name>
</gene>
<proteinExistence type="predicted"/>
<comment type="caution">
    <text evidence="1">The sequence shown here is derived from an EMBL/GenBank/DDBJ whole genome shotgun (WGS) entry which is preliminary data.</text>
</comment>
<evidence type="ECO:0000313" key="2">
    <source>
        <dbReference type="Proteomes" id="UP001183648"/>
    </source>
</evidence>
<accession>A0ABU2BTQ3</accession>
<dbReference type="RefSeq" id="WP_310300841.1">
    <property type="nucleotide sequence ID" value="NZ_BAAAPS010000008.1"/>
</dbReference>